<sequence length="327" mass="34990">MKAVLIVHEDGSDKPRLKYSTVDDPVPGPNDLLVSVRSAGINRIDLQRSTAHGGPTAGKPLIAGLEIAGEVLELGRDVKGFKVGDVVMGMTTGAYAEKATIDHRLAMPIPEPFSFDQAVAVTTVYATAHNALVTNGRFRRGQTVLIQGAASAVGVATLQIAKAMGAGVVIGTGRSFRKGEQVLRLGLDRFLVKGQDSVAEEVARLTNDRGVDVVVDMVGGTALSDNLTSVALGGHIVNVGWMGGKRDELDLDTLARKRVTLVGVSFRTRTIEQKAELFMQFQKDVFPLFLEGKISPIIEKSYPLSEAEAVQDEIAQDTHLGKFLLHP</sequence>
<keyword evidence="2" id="KW-0560">Oxidoreductase</keyword>
<dbReference type="Gene3D" id="3.90.180.10">
    <property type="entry name" value="Medium-chain alcohol dehydrogenases, catalytic domain"/>
    <property type="match status" value="1"/>
</dbReference>
<dbReference type="SUPFAM" id="SSF51735">
    <property type="entry name" value="NAD(P)-binding Rossmann-fold domains"/>
    <property type="match status" value="1"/>
</dbReference>
<organism evidence="4 5">
    <name type="scientific">Paraburkholderia phymatum (strain DSM 17167 / CIP 108236 / LMG 21445 / STM815)</name>
    <name type="common">Burkholderia phymatum</name>
    <dbReference type="NCBI Taxonomy" id="391038"/>
    <lineage>
        <taxon>Bacteria</taxon>
        <taxon>Pseudomonadati</taxon>
        <taxon>Pseudomonadota</taxon>
        <taxon>Betaproteobacteria</taxon>
        <taxon>Burkholderiales</taxon>
        <taxon>Burkholderiaceae</taxon>
        <taxon>Paraburkholderia</taxon>
    </lineage>
</organism>
<accession>B2JSK8</accession>
<reference evidence="5" key="1">
    <citation type="journal article" date="2014" name="Stand. Genomic Sci.">
        <title>Complete genome sequence of Burkholderia phymatum STM815(T), a broad host range and efficient nitrogen-fixing symbiont of Mimosa species.</title>
        <authorList>
            <person name="Moulin L."/>
            <person name="Klonowska A."/>
            <person name="Caroline B."/>
            <person name="Booth K."/>
            <person name="Vriezen J.A."/>
            <person name="Melkonian R."/>
            <person name="James E.K."/>
            <person name="Young J.P."/>
            <person name="Bena G."/>
            <person name="Hauser L."/>
            <person name="Land M."/>
            <person name="Kyrpides N."/>
            <person name="Bruce D."/>
            <person name="Chain P."/>
            <person name="Copeland A."/>
            <person name="Pitluck S."/>
            <person name="Woyke T."/>
            <person name="Lizotte-Waniewski M."/>
            <person name="Bristow J."/>
            <person name="Riley M."/>
        </authorList>
    </citation>
    <scope>NUCLEOTIDE SEQUENCE [LARGE SCALE GENOMIC DNA]</scope>
    <source>
        <strain evidence="5">DSM 17167 / CIP 108236 / LMG 21445 / STM815</strain>
    </source>
</reference>
<dbReference type="SMART" id="SM00829">
    <property type="entry name" value="PKS_ER"/>
    <property type="match status" value="1"/>
</dbReference>
<dbReference type="GO" id="GO:0016651">
    <property type="term" value="F:oxidoreductase activity, acting on NAD(P)H"/>
    <property type="evidence" value="ECO:0007669"/>
    <property type="project" value="TreeGrafter"/>
</dbReference>
<evidence type="ECO:0000313" key="4">
    <source>
        <dbReference type="EMBL" id="ACC74028.1"/>
    </source>
</evidence>
<dbReference type="GO" id="GO:0070402">
    <property type="term" value="F:NADPH binding"/>
    <property type="evidence" value="ECO:0007669"/>
    <property type="project" value="TreeGrafter"/>
</dbReference>
<dbReference type="HOGENOM" id="CLU_026673_3_4_4"/>
<dbReference type="PANTHER" id="PTHR48106">
    <property type="entry name" value="QUINONE OXIDOREDUCTASE PIG3-RELATED"/>
    <property type="match status" value="1"/>
</dbReference>
<dbReference type="Proteomes" id="UP000001192">
    <property type="component" value="Chromosome 2"/>
</dbReference>
<feature type="domain" description="Enoyl reductase (ER)" evidence="3">
    <location>
        <begin position="11"/>
        <end position="325"/>
    </location>
</feature>
<evidence type="ECO:0000256" key="1">
    <source>
        <dbReference type="ARBA" id="ARBA00022857"/>
    </source>
</evidence>
<dbReference type="InterPro" id="IPR036291">
    <property type="entry name" value="NAD(P)-bd_dom_sf"/>
</dbReference>
<dbReference type="SUPFAM" id="SSF50129">
    <property type="entry name" value="GroES-like"/>
    <property type="match status" value="1"/>
</dbReference>
<dbReference type="eggNOG" id="COG0604">
    <property type="taxonomic scope" value="Bacteria"/>
</dbReference>
<dbReference type="InterPro" id="IPR020843">
    <property type="entry name" value="ER"/>
</dbReference>
<name>B2JSK8_PARP8</name>
<dbReference type="OrthoDB" id="4190732at2"/>
<dbReference type="STRING" id="391038.Bphy_4930"/>
<dbReference type="PANTHER" id="PTHR48106:SF18">
    <property type="entry name" value="QUINONE OXIDOREDUCTASE PIG3"/>
    <property type="match status" value="1"/>
</dbReference>
<evidence type="ECO:0000256" key="2">
    <source>
        <dbReference type="ARBA" id="ARBA00023002"/>
    </source>
</evidence>
<gene>
    <name evidence="4" type="ordered locus">Bphy_4930</name>
</gene>
<evidence type="ECO:0000313" key="5">
    <source>
        <dbReference type="Proteomes" id="UP000001192"/>
    </source>
</evidence>
<protein>
    <submittedName>
        <fullName evidence="4">Alcohol dehydrogenase zinc-binding domain protein</fullName>
    </submittedName>
</protein>
<dbReference type="InterPro" id="IPR011032">
    <property type="entry name" value="GroES-like_sf"/>
</dbReference>
<keyword evidence="1" id="KW-0521">NADP</keyword>
<keyword evidence="5" id="KW-1185">Reference proteome</keyword>
<dbReference type="InterPro" id="IPR013154">
    <property type="entry name" value="ADH-like_N"/>
</dbReference>
<dbReference type="InterPro" id="IPR013149">
    <property type="entry name" value="ADH-like_C"/>
</dbReference>
<dbReference type="EMBL" id="CP001044">
    <property type="protein sequence ID" value="ACC74028.1"/>
    <property type="molecule type" value="Genomic_DNA"/>
</dbReference>
<proteinExistence type="predicted"/>
<evidence type="ECO:0000259" key="3">
    <source>
        <dbReference type="SMART" id="SM00829"/>
    </source>
</evidence>
<dbReference type="KEGG" id="bph:Bphy_4930"/>
<dbReference type="AlphaFoldDB" id="B2JSK8"/>
<dbReference type="Gene3D" id="3.40.50.720">
    <property type="entry name" value="NAD(P)-binding Rossmann-like Domain"/>
    <property type="match status" value="1"/>
</dbReference>
<dbReference type="Pfam" id="PF00107">
    <property type="entry name" value="ADH_zinc_N"/>
    <property type="match status" value="1"/>
</dbReference>
<dbReference type="Pfam" id="PF08240">
    <property type="entry name" value="ADH_N"/>
    <property type="match status" value="1"/>
</dbReference>
<dbReference type="RefSeq" id="WP_012404194.1">
    <property type="nucleotide sequence ID" value="NC_010623.1"/>
</dbReference>